<dbReference type="AlphaFoldDB" id="G5QH79"/>
<evidence type="ECO:0000313" key="3">
    <source>
        <dbReference type="Proteomes" id="UP000004903"/>
    </source>
</evidence>
<protein>
    <submittedName>
        <fullName evidence="2">Uncharacterized protein</fullName>
    </submittedName>
</protein>
<accession>G5QH79</accession>
<reference evidence="2 3" key="1">
    <citation type="journal article" date="2011" name="BMC Genomics">
        <title>Genome sequencing reveals diversification of virulence factor content and possible host adaptation in distinct subpopulations of Salmonella enterica.</title>
        <authorList>
            <person name="den Bakker H.C."/>
            <person name="Moreno Switt A.I."/>
            <person name="Govoni G."/>
            <person name="Cummings C.A."/>
            <person name="Ranieri M.L."/>
            <person name="Degoricija L."/>
            <person name="Hoelzer K."/>
            <person name="Rodriguez-Rivera L.D."/>
            <person name="Brown S."/>
            <person name="Bolchacova E."/>
            <person name="Furtado M.R."/>
            <person name="Wiedmann M."/>
        </authorList>
    </citation>
    <scope>NUCLEOTIDE SEQUENCE [LARGE SCALE GENOMIC DNA]</scope>
    <source>
        <strain evidence="2 3">A4-653</strain>
    </source>
</reference>
<comment type="caution">
    <text evidence="2">The sequence shown here is derived from an EMBL/GenBank/DDBJ whole genome shotgun (WGS) entry which is preliminary data.</text>
</comment>
<dbReference type="EMBL" id="AFCT01000681">
    <property type="protein sequence ID" value="EHC91220.1"/>
    <property type="molecule type" value="Genomic_DNA"/>
</dbReference>
<gene>
    <name evidence="2" type="ORF">LTSERUB_1812</name>
</gene>
<feature type="region of interest" description="Disordered" evidence="1">
    <location>
        <begin position="1"/>
        <end position="38"/>
    </location>
</feature>
<dbReference type="Proteomes" id="UP000004903">
    <property type="component" value="Unassembled WGS sequence"/>
</dbReference>
<proteinExistence type="predicted"/>
<name>G5QH79_SALRU</name>
<organism evidence="2 3">
    <name type="scientific">Salmonella enterica subsp. enterica serovar Rubislaw str. A4-653</name>
    <dbReference type="NCBI Taxonomy" id="913081"/>
    <lineage>
        <taxon>Bacteria</taxon>
        <taxon>Pseudomonadati</taxon>
        <taxon>Pseudomonadota</taxon>
        <taxon>Gammaproteobacteria</taxon>
        <taxon>Enterobacterales</taxon>
        <taxon>Enterobacteriaceae</taxon>
        <taxon>Salmonella</taxon>
    </lineage>
</organism>
<feature type="compositionally biased region" description="Basic and acidic residues" evidence="1">
    <location>
        <begin position="1"/>
        <end position="12"/>
    </location>
</feature>
<evidence type="ECO:0000256" key="1">
    <source>
        <dbReference type="SAM" id="MobiDB-lite"/>
    </source>
</evidence>
<sequence>MTENGNKRREYRPSAGTRRTARSGAGYFRQPKSASVSL</sequence>
<feature type="non-terminal residue" evidence="2">
    <location>
        <position position="38"/>
    </location>
</feature>
<evidence type="ECO:0000313" key="2">
    <source>
        <dbReference type="EMBL" id="EHC91220.1"/>
    </source>
</evidence>